<protein>
    <recommendedName>
        <fullName evidence="4">PQ loop repeat protein</fullName>
    </recommendedName>
</protein>
<keyword evidence="1" id="KW-1133">Transmembrane helix</keyword>
<gene>
    <name evidence="2" type="ORF">D0866_13589</name>
</gene>
<comment type="caution">
    <text evidence="2">The sequence shown here is derived from an EMBL/GenBank/DDBJ whole genome shotgun (WGS) entry which is preliminary data.</text>
</comment>
<evidence type="ECO:0008006" key="4">
    <source>
        <dbReference type="Google" id="ProtNLM"/>
    </source>
</evidence>
<organism evidence="2 3">
    <name type="scientific">Hortaea werneckii</name>
    <name type="common">Black yeast</name>
    <name type="synonym">Cladosporium werneckii</name>
    <dbReference type="NCBI Taxonomy" id="91943"/>
    <lineage>
        <taxon>Eukaryota</taxon>
        <taxon>Fungi</taxon>
        <taxon>Dikarya</taxon>
        <taxon>Ascomycota</taxon>
        <taxon>Pezizomycotina</taxon>
        <taxon>Dothideomycetes</taxon>
        <taxon>Dothideomycetidae</taxon>
        <taxon>Mycosphaerellales</taxon>
        <taxon>Teratosphaeriaceae</taxon>
        <taxon>Hortaea</taxon>
    </lineage>
</organism>
<keyword evidence="1" id="KW-0472">Membrane</keyword>
<feature type="transmembrane region" description="Helical" evidence="1">
    <location>
        <begin position="176"/>
        <end position="199"/>
    </location>
</feature>
<name>A0A3M6ZP15_HORWE</name>
<dbReference type="Proteomes" id="UP000276864">
    <property type="component" value="Unassembled WGS sequence"/>
</dbReference>
<feature type="transmembrane region" description="Helical" evidence="1">
    <location>
        <begin position="113"/>
        <end position="135"/>
    </location>
</feature>
<evidence type="ECO:0000313" key="3">
    <source>
        <dbReference type="Proteomes" id="UP000276864"/>
    </source>
</evidence>
<dbReference type="EMBL" id="QWIM01002225">
    <property type="protein sequence ID" value="RMY17015.1"/>
    <property type="molecule type" value="Genomic_DNA"/>
</dbReference>
<evidence type="ECO:0000256" key="1">
    <source>
        <dbReference type="SAM" id="Phobius"/>
    </source>
</evidence>
<accession>A0A3M6ZP15</accession>
<proteinExistence type="predicted"/>
<reference evidence="2 3" key="1">
    <citation type="journal article" date="2018" name="BMC Genomics">
        <title>Genomic evidence for intraspecific hybridization in a clonal and extremely halotolerant yeast.</title>
        <authorList>
            <person name="Gostincar C."/>
            <person name="Stajich J.E."/>
            <person name="Zupancic J."/>
            <person name="Zalar P."/>
            <person name="Gunde-Cimerman N."/>
        </authorList>
    </citation>
    <scope>NUCLEOTIDE SEQUENCE [LARGE SCALE GENOMIC DNA]</scope>
    <source>
        <strain evidence="2 3">EXF-6651</strain>
    </source>
</reference>
<keyword evidence="1" id="KW-0812">Transmembrane</keyword>
<evidence type="ECO:0000313" key="2">
    <source>
        <dbReference type="EMBL" id="RMY17015.1"/>
    </source>
</evidence>
<dbReference type="AlphaFoldDB" id="A0A3M6ZP15"/>
<feature type="transmembrane region" description="Helical" evidence="1">
    <location>
        <begin position="85"/>
        <end position="107"/>
    </location>
</feature>
<sequence length="208" mass="22668">MDSPVAANTFGTVGAVLWSLQRSRRPSSWPGPFAGVPLGVYNIVQDFNYALQVQPNILIFLSLVAWAQCKYYGETRWGGRRIAPSFASMAMVLGGVETGLVFALRVADRKGQRWAVMLMAIVAAILLAGGVLRHYVSMFRSRSDAGLSLKFALLDAGGGGDVGSLLSMVFQARLSILGLVIYGSELVIWLGLMGIVLYFRVVNRHKQR</sequence>